<proteinExistence type="predicted"/>
<reference evidence="2" key="1">
    <citation type="journal article" date="2019" name="Int. J. Syst. Evol. Microbiol.">
        <title>The Global Catalogue of Microorganisms (GCM) 10K type strain sequencing project: providing services to taxonomists for standard genome sequencing and annotation.</title>
        <authorList>
            <consortium name="The Broad Institute Genomics Platform"/>
            <consortium name="The Broad Institute Genome Sequencing Center for Infectious Disease"/>
            <person name="Wu L."/>
            <person name="Ma J."/>
        </authorList>
    </citation>
    <scope>NUCLEOTIDE SEQUENCE [LARGE SCALE GENOMIC DNA]</scope>
    <source>
        <strain evidence="2">CGMCC 4.7139</strain>
    </source>
</reference>
<keyword evidence="2" id="KW-1185">Reference proteome</keyword>
<evidence type="ECO:0000313" key="2">
    <source>
        <dbReference type="Proteomes" id="UP001595993"/>
    </source>
</evidence>
<comment type="caution">
    <text evidence="1">The sequence shown here is derived from an EMBL/GenBank/DDBJ whole genome shotgun (WGS) entry which is preliminary data.</text>
</comment>
<dbReference type="Proteomes" id="UP001595993">
    <property type="component" value="Unassembled WGS sequence"/>
</dbReference>
<dbReference type="RefSeq" id="WP_381194563.1">
    <property type="nucleotide sequence ID" value="NZ_JBHSFE010000010.1"/>
</dbReference>
<accession>A0ABV9G5B0</accession>
<sequence length="53" mass="5880">MTVRTGEEIRSLLDVLPATFQGLPESLDAAAKTEIADRMNGAISQREWTERTC</sequence>
<name>A0ABV9G5B0_9ACTN</name>
<organism evidence="1 2">
    <name type="scientific">Streptomyces maoxianensis</name>
    <dbReference type="NCBI Taxonomy" id="1459942"/>
    <lineage>
        <taxon>Bacteria</taxon>
        <taxon>Bacillati</taxon>
        <taxon>Actinomycetota</taxon>
        <taxon>Actinomycetes</taxon>
        <taxon>Kitasatosporales</taxon>
        <taxon>Streptomycetaceae</taxon>
        <taxon>Streptomyces</taxon>
    </lineage>
</organism>
<dbReference type="EMBL" id="JBHSFE010000010">
    <property type="protein sequence ID" value="MFC4608728.1"/>
    <property type="molecule type" value="Genomic_DNA"/>
</dbReference>
<gene>
    <name evidence="1" type="ORF">ACFO9E_12980</name>
</gene>
<protein>
    <submittedName>
        <fullName evidence="1">Uncharacterized protein</fullName>
    </submittedName>
</protein>
<evidence type="ECO:0000313" key="1">
    <source>
        <dbReference type="EMBL" id="MFC4608728.1"/>
    </source>
</evidence>